<protein>
    <submittedName>
        <fullName evidence="2">Conserved domain protein</fullName>
    </submittedName>
</protein>
<evidence type="ECO:0000259" key="1">
    <source>
        <dbReference type="Pfam" id="PF25297"/>
    </source>
</evidence>
<dbReference type="Pfam" id="PF25297">
    <property type="entry name" value="DUF7878"/>
    <property type="match status" value="1"/>
</dbReference>
<gene>
    <name evidence="2" type="ORF">CAAU_1048</name>
</gene>
<organism evidence="2 3">
    <name type="scientific">Caloramator australicus RC3</name>
    <dbReference type="NCBI Taxonomy" id="857293"/>
    <lineage>
        <taxon>Bacteria</taxon>
        <taxon>Bacillati</taxon>
        <taxon>Bacillota</taxon>
        <taxon>Clostridia</taxon>
        <taxon>Eubacteriales</taxon>
        <taxon>Clostridiaceae</taxon>
        <taxon>Caloramator</taxon>
    </lineage>
</organism>
<dbReference type="EMBL" id="CAKP01000063">
    <property type="protein sequence ID" value="CCJ33132.1"/>
    <property type="molecule type" value="Genomic_DNA"/>
</dbReference>
<sequence length="151" mass="18357">MDSISNKIEIIFAFDKNKVVDKELIKSRNLKVIADIEGELIIWVNNKLFFQEQYILLLELWIQLTKWMKNNKNGKVQDFKYETMDYSYGPILEFIKQKNNYWKIYSVWQKTEINEIIQFNELALTIENFLNKLKQQLYAEYKINMMDFIAY</sequence>
<dbReference type="RefSeq" id="WP_008908404.1">
    <property type="nucleotide sequence ID" value="NZ_CAKP01000063.1"/>
</dbReference>
<proteinExistence type="predicted"/>
<reference evidence="2 3" key="1">
    <citation type="journal article" date="2011" name="J. Bacteriol.">
        <title>Draft genome sequence of Caloramator australicus strain RC3T, a thermoanaerobe from the Great Artesian Basin of Australia.</title>
        <authorList>
            <person name="Ogg C.D."/>
            <person name="Patel B.K.C."/>
        </authorList>
    </citation>
    <scope>NUCLEOTIDE SEQUENCE [LARGE SCALE GENOMIC DNA]</scope>
    <source>
        <strain evidence="2 3">RC3</strain>
    </source>
</reference>
<accession>I7LIQ0</accession>
<dbReference type="AlphaFoldDB" id="I7LIQ0"/>
<evidence type="ECO:0000313" key="2">
    <source>
        <dbReference type="EMBL" id="CCJ33132.1"/>
    </source>
</evidence>
<dbReference type="InterPro" id="IPR057200">
    <property type="entry name" value="DUF7878"/>
</dbReference>
<dbReference type="eggNOG" id="ENOG50337JI">
    <property type="taxonomic scope" value="Bacteria"/>
</dbReference>
<dbReference type="OrthoDB" id="2426838at2"/>
<evidence type="ECO:0000313" key="3">
    <source>
        <dbReference type="Proteomes" id="UP000007652"/>
    </source>
</evidence>
<dbReference type="Proteomes" id="UP000007652">
    <property type="component" value="Unassembled WGS sequence"/>
</dbReference>
<feature type="domain" description="DUF7878" evidence="1">
    <location>
        <begin position="12"/>
        <end position="138"/>
    </location>
</feature>
<keyword evidence="3" id="KW-1185">Reference proteome</keyword>
<name>I7LIQ0_9CLOT</name>
<comment type="caution">
    <text evidence="2">The sequence shown here is derived from an EMBL/GenBank/DDBJ whole genome shotgun (WGS) entry which is preliminary data.</text>
</comment>